<dbReference type="FunFam" id="2.40.30.170:FF:000010">
    <property type="entry name" value="Efflux RND transporter periplasmic adaptor subunit"/>
    <property type="match status" value="1"/>
</dbReference>
<dbReference type="InterPro" id="IPR058647">
    <property type="entry name" value="BSH_CzcB-like"/>
</dbReference>
<dbReference type="NCBIfam" id="TIGR01730">
    <property type="entry name" value="RND_mfp"/>
    <property type="match status" value="1"/>
</dbReference>
<dbReference type="GO" id="GO:0030288">
    <property type="term" value="C:outer membrane-bounded periplasmic space"/>
    <property type="evidence" value="ECO:0007669"/>
    <property type="project" value="TreeGrafter"/>
</dbReference>
<comment type="caution">
    <text evidence="13">The sequence shown here is derived from an EMBL/GenBank/DDBJ whole genome shotgun (WGS) entry which is preliminary data.</text>
</comment>
<feature type="region of interest" description="Disordered" evidence="7">
    <location>
        <begin position="71"/>
        <end position="128"/>
    </location>
</feature>
<dbReference type="Proteomes" id="UP000431684">
    <property type="component" value="Unassembled WGS sequence"/>
</dbReference>
<evidence type="ECO:0000256" key="2">
    <source>
        <dbReference type="ARBA" id="ARBA00022448"/>
    </source>
</evidence>
<evidence type="ECO:0000259" key="10">
    <source>
        <dbReference type="Pfam" id="PF25954"/>
    </source>
</evidence>
<dbReference type="Gene3D" id="2.40.420.20">
    <property type="match status" value="1"/>
</dbReference>
<dbReference type="InterPro" id="IPR006143">
    <property type="entry name" value="RND_pump_MFP"/>
</dbReference>
<dbReference type="Gene3D" id="1.10.287.470">
    <property type="entry name" value="Helix hairpin bin"/>
    <property type="match status" value="1"/>
</dbReference>
<dbReference type="FunFam" id="2.40.420.20:FF:000006">
    <property type="entry name" value="RND family efflux transporter MFP subunit"/>
    <property type="match status" value="1"/>
</dbReference>
<dbReference type="GO" id="GO:0016020">
    <property type="term" value="C:membrane"/>
    <property type="evidence" value="ECO:0007669"/>
    <property type="project" value="InterPro"/>
</dbReference>
<dbReference type="GO" id="GO:0022857">
    <property type="term" value="F:transmembrane transporter activity"/>
    <property type="evidence" value="ECO:0007669"/>
    <property type="project" value="InterPro"/>
</dbReference>
<dbReference type="EMBL" id="WNWM01000002">
    <property type="protein sequence ID" value="MUI13501.1"/>
    <property type="molecule type" value="Genomic_DNA"/>
</dbReference>
<evidence type="ECO:0000313" key="14">
    <source>
        <dbReference type="Proteomes" id="UP000431684"/>
    </source>
</evidence>
<keyword evidence="8" id="KW-0812">Transmembrane</keyword>
<organism evidence="13 14">
    <name type="scientific">Pseudoduganella dura</name>
    <dbReference type="NCBI Taxonomy" id="321982"/>
    <lineage>
        <taxon>Bacteria</taxon>
        <taxon>Pseudomonadati</taxon>
        <taxon>Pseudomonadota</taxon>
        <taxon>Betaproteobacteria</taxon>
        <taxon>Burkholderiales</taxon>
        <taxon>Oxalobacteraceae</taxon>
        <taxon>Telluria group</taxon>
        <taxon>Pseudoduganella</taxon>
    </lineage>
</organism>
<feature type="region of interest" description="Disordered" evidence="7">
    <location>
        <begin position="1"/>
        <end position="37"/>
    </location>
</feature>
<dbReference type="SUPFAM" id="SSF111369">
    <property type="entry name" value="HlyD-like secretion proteins"/>
    <property type="match status" value="1"/>
</dbReference>
<evidence type="ECO:0000256" key="8">
    <source>
        <dbReference type="SAM" id="Phobius"/>
    </source>
</evidence>
<dbReference type="GO" id="GO:0046686">
    <property type="term" value="P:response to cadmium ion"/>
    <property type="evidence" value="ECO:0007669"/>
    <property type="project" value="UniProtKB-KW"/>
</dbReference>
<keyword evidence="14" id="KW-1185">Reference proteome</keyword>
<keyword evidence="2" id="KW-0813">Transport</keyword>
<accession>A0A6I3XIM1</accession>
<evidence type="ECO:0000259" key="9">
    <source>
        <dbReference type="Pfam" id="PF25893"/>
    </source>
</evidence>
<sequence>MPSARCSRPVPASGRQCSTHGVPTPRSSAWPAPHNPIEENEMTRKQKLAIALMCVVAAMLAALMLLRQPAGTEHEENGHAHEQEHGTGKETGKEHGHGSGEAAAGHKEHEDSHGHDDRHAESAPAAAATDAIAMTEAQIKANGIGIDAAQPASLRETLHLPAQVRADAERTVAVAAPARGMVQSVLVSPGSVVRKGQGLVTLQIAEVAQWRADAAAAAQRLQLARTVVERERRLWDERISARQDLDIAQAAFGEAQVQADAARQRLAALGIAASGGAAVILHAPLAGVVIERPAVAGMASDGTQPLLTIADLGRVWIEAAVPSGSLAQVEAGMPATVTATALAEAVRGTVSFVGPVLGETTRMATARIVLPNPGMRLRPGMLATVDLMGRQGDAAVTVAFDAVQTIHERSVVFVRTPGGFEARTVVTGRSDGRRTEIVKGLAAGSRYAASGSYLLKADLGKSEAEHDH</sequence>
<dbReference type="Gene3D" id="2.40.30.170">
    <property type="match status" value="1"/>
</dbReference>
<dbReference type="OrthoDB" id="9768185at2"/>
<evidence type="ECO:0000256" key="1">
    <source>
        <dbReference type="ARBA" id="ARBA00009477"/>
    </source>
</evidence>
<evidence type="ECO:0000256" key="3">
    <source>
        <dbReference type="ARBA" id="ARBA00022833"/>
    </source>
</evidence>
<evidence type="ECO:0000256" key="7">
    <source>
        <dbReference type="SAM" id="MobiDB-lite"/>
    </source>
</evidence>
<dbReference type="AlphaFoldDB" id="A0A6I3XIM1"/>
<dbReference type="PANTHER" id="PTHR30097">
    <property type="entry name" value="CATION EFFLUX SYSTEM PROTEIN CUSB"/>
    <property type="match status" value="1"/>
</dbReference>
<keyword evidence="3" id="KW-0862">Zinc</keyword>
<dbReference type="Pfam" id="PF25954">
    <property type="entry name" value="Beta-barrel_RND_2"/>
    <property type="match status" value="1"/>
</dbReference>
<feature type="domain" description="CzcB-like C-terminal circularly permuted SH3-like" evidence="12">
    <location>
        <begin position="396"/>
        <end position="456"/>
    </location>
</feature>
<evidence type="ECO:0000256" key="4">
    <source>
        <dbReference type="ARBA" id="ARBA00023285"/>
    </source>
</evidence>
<evidence type="ECO:0000256" key="6">
    <source>
        <dbReference type="ARBA" id="ARBA00058766"/>
    </source>
</evidence>
<feature type="compositionally biased region" description="Basic and acidic residues" evidence="7">
    <location>
        <begin position="72"/>
        <end position="121"/>
    </location>
</feature>
<dbReference type="GO" id="GO:0046914">
    <property type="term" value="F:transition metal ion binding"/>
    <property type="evidence" value="ECO:0007669"/>
    <property type="project" value="TreeGrafter"/>
</dbReference>
<comment type="similarity">
    <text evidence="1">Belongs to the membrane fusion protein (MFP) (TC 8.A.1) family.</text>
</comment>
<dbReference type="InterPro" id="IPR058648">
    <property type="entry name" value="HH_CzcB-like"/>
</dbReference>
<dbReference type="PANTHER" id="PTHR30097:SF4">
    <property type="entry name" value="SLR6042 PROTEIN"/>
    <property type="match status" value="1"/>
</dbReference>
<dbReference type="GO" id="GO:0015679">
    <property type="term" value="P:plasma membrane copper ion transport"/>
    <property type="evidence" value="ECO:0007669"/>
    <property type="project" value="TreeGrafter"/>
</dbReference>
<evidence type="ECO:0000313" key="13">
    <source>
        <dbReference type="EMBL" id="MUI13501.1"/>
    </source>
</evidence>
<keyword evidence="5" id="KW-0105">Cadmium resistance</keyword>
<evidence type="ECO:0000256" key="5">
    <source>
        <dbReference type="ARBA" id="ARBA00043263"/>
    </source>
</evidence>
<evidence type="ECO:0000259" key="11">
    <source>
        <dbReference type="Pfam" id="PF25973"/>
    </source>
</evidence>
<feature type="domain" description="CzcB-like alpha-helical hairpin" evidence="9">
    <location>
        <begin position="209"/>
        <end position="268"/>
    </location>
</feature>
<reference evidence="13 14" key="1">
    <citation type="submission" date="2019-11" db="EMBL/GenBank/DDBJ databases">
        <title>Draft Genome Sequences of Six Type Strains of the Genus Massilia.</title>
        <authorList>
            <person name="Miess H."/>
            <person name="Frediansyah A."/>
            <person name="Goeker M."/>
            <person name="Gross H."/>
        </authorList>
    </citation>
    <scope>NUCLEOTIDE SEQUENCE [LARGE SCALE GENOMIC DNA]</scope>
    <source>
        <strain evidence="13 14">DSM 17513</strain>
    </source>
</reference>
<proteinExistence type="inferred from homology"/>
<feature type="domain" description="CzcB-like barrel-sandwich hybrid" evidence="11">
    <location>
        <begin position="170"/>
        <end position="311"/>
    </location>
</feature>
<keyword evidence="4" id="KW-0170">Cobalt</keyword>
<comment type="function">
    <text evidence="6">CzcA and CzcB together would act in zinc efflux nearly as effectively as the complete czc efflux system (CzcABC). The CzcB protein is thought to funnel zinc cations to the CzcA transport protein.</text>
</comment>
<feature type="transmembrane region" description="Helical" evidence="8">
    <location>
        <begin position="48"/>
        <end position="66"/>
    </location>
</feature>
<dbReference type="Pfam" id="PF25893">
    <property type="entry name" value="HH_CzcB"/>
    <property type="match status" value="1"/>
</dbReference>
<evidence type="ECO:0000259" key="12">
    <source>
        <dbReference type="Pfam" id="PF25975"/>
    </source>
</evidence>
<name>A0A6I3XIM1_9BURK</name>
<dbReference type="InterPro" id="IPR058792">
    <property type="entry name" value="Beta-barrel_RND_2"/>
</dbReference>
<dbReference type="GO" id="GO:0060003">
    <property type="term" value="P:copper ion export"/>
    <property type="evidence" value="ECO:0007669"/>
    <property type="project" value="TreeGrafter"/>
</dbReference>
<feature type="domain" description="CusB-like beta-barrel" evidence="10">
    <location>
        <begin position="314"/>
        <end position="389"/>
    </location>
</feature>
<dbReference type="Pfam" id="PF25975">
    <property type="entry name" value="CzcB_C"/>
    <property type="match status" value="1"/>
</dbReference>
<dbReference type="Pfam" id="PF25973">
    <property type="entry name" value="BSH_CzcB"/>
    <property type="match status" value="1"/>
</dbReference>
<dbReference type="InterPro" id="IPR051909">
    <property type="entry name" value="MFP_Cation_Efflux"/>
</dbReference>
<dbReference type="InterPro" id="IPR058649">
    <property type="entry name" value="CzcB_C"/>
</dbReference>
<gene>
    <name evidence="13" type="ORF">GJV26_13670</name>
</gene>
<protein>
    <submittedName>
        <fullName evidence="13">Efflux RND transporter periplasmic adaptor subunit</fullName>
    </submittedName>
</protein>
<keyword evidence="8" id="KW-1133">Transmembrane helix</keyword>
<keyword evidence="8" id="KW-0472">Membrane</keyword>
<feature type="compositionally biased region" description="Polar residues" evidence="7">
    <location>
        <begin position="15"/>
        <end position="27"/>
    </location>
</feature>